<proteinExistence type="predicted"/>
<organism evidence="2 3">
    <name type="scientific">Polycladospora coralii</name>
    <dbReference type="NCBI Taxonomy" id="2771432"/>
    <lineage>
        <taxon>Bacteria</taxon>
        <taxon>Bacillati</taxon>
        <taxon>Bacillota</taxon>
        <taxon>Bacilli</taxon>
        <taxon>Bacillales</taxon>
        <taxon>Thermoactinomycetaceae</taxon>
        <taxon>Polycladospora</taxon>
    </lineage>
</organism>
<reference evidence="3" key="1">
    <citation type="submission" date="2022-10" db="EMBL/GenBank/DDBJ databases">
        <title>A novel bacterium of genus Hazenella, isolated from South China Sea.</title>
        <authorList>
            <person name="Huang H."/>
            <person name="Mo K."/>
            <person name="Hu Y."/>
        </authorList>
    </citation>
    <scope>NUCLEOTIDE SEQUENCE [LARGE SCALE GENOMIC DNA]</scope>
    <source>
        <strain evidence="3">IB182357</strain>
    </source>
</reference>
<keyword evidence="3" id="KW-1185">Reference proteome</keyword>
<feature type="signal peptide" evidence="1">
    <location>
        <begin position="1"/>
        <end position="27"/>
    </location>
</feature>
<dbReference type="RefSeq" id="WP_191141993.1">
    <property type="nucleotide sequence ID" value="NZ_JACXAH010000011.1"/>
</dbReference>
<comment type="caution">
    <text evidence="2">The sequence shown here is derived from an EMBL/GenBank/DDBJ whole genome shotgun (WGS) entry which is preliminary data.</text>
</comment>
<accession>A0A926NFC5</accession>
<feature type="chain" id="PRO_5037172924" evidence="1">
    <location>
        <begin position="28"/>
        <end position="97"/>
    </location>
</feature>
<evidence type="ECO:0000256" key="1">
    <source>
        <dbReference type="SAM" id="SignalP"/>
    </source>
</evidence>
<dbReference type="AlphaFoldDB" id="A0A926NFC5"/>
<gene>
    <name evidence="2" type="ORF">IC620_09055</name>
</gene>
<evidence type="ECO:0000313" key="3">
    <source>
        <dbReference type="Proteomes" id="UP000661691"/>
    </source>
</evidence>
<dbReference type="EMBL" id="JACXAH010000011">
    <property type="protein sequence ID" value="MBD1372504.1"/>
    <property type="molecule type" value="Genomic_DNA"/>
</dbReference>
<sequence length="97" mass="11048">MKKFALVTIAVFMFSFGLLFSFPEAFAAQGKNVTQTIEYSKTLYPSWQDTPKQIYYYQAINAGAAVYAGDIERTYCTPGFSSDTWECKYKGFVPLYN</sequence>
<keyword evidence="1" id="KW-0732">Signal</keyword>
<evidence type="ECO:0000313" key="2">
    <source>
        <dbReference type="EMBL" id="MBD1372504.1"/>
    </source>
</evidence>
<name>A0A926NFC5_9BACL</name>
<dbReference type="Proteomes" id="UP000661691">
    <property type="component" value="Unassembled WGS sequence"/>
</dbReference>
<protein>
    <submittedName>
        <fullName evidence="2">Uncharacterized protein</fullName>
    </submittedName>
</protein>